<comment type="caution">
    <text evidence="5">The sequence shown here is derived from an EMBL/GenBank/DDBJ whole genome shotgun (WGS) entry which is preliminary data.</text>
</comment>
<protein>
    <submittedName>
        <fullName evidence="5">ATP-dependent acyl-CoA ligase</fullName>
    </submittedName>
</protein>
<dbReference type="Gene3D" id="3.40.50.12780">
    <property type="entry name" value="N-terminal domain of ligase-like"/>
    <property type="match status" value="1"/>
</dbReference>
<dbReference type="RefSeq" id="WP_024330864.1">
    <property type="nucleotide sequence ID" value="NZ_JASOXK010000011.1"/>
</dbReference>
<dbReference type="InterPro" id="IPR045851">
    <property type="entry name" value="AMP-bd_C_sf"/>
</dbReference>
<dbReference type="InterPro" id="IPR025110">
    <property type="entry name" value="AMP-bd_C"/>
</dbReference>
<dbReference type="AlphaFoldDB" id="A0A2I1IPJ4"/>
<gene>
    <name evidence="5" type="ORF">CYJ19_00195</name>
</gene>
<dbReference type="PANTHER" id="PTHR43201:SF5">
    <property type="entry name" value="MEDIUM-CHAIN ACYL-COA LIGASE ACSF2, MITOCHONDRIAL"/>
    <property type="match status" value="1"/>
</dbReference>
<evidence type="ECO:0000259" key="4">
    <source>
        <dbReference type="Pfam" id="PF13193"/>
    </source>
</evidence>
<dbReference type="Proteomes" id="UP000235122">
    <property type="component" value="Unassembled WGS sequence"/>
</dbReference>
<evidence type="ECO:0000313" key="5">
    <source>
        <dbReference type="EMBL" id="PKY73052.1"/>
    </source>
</evidence>
<dbReference type="SUPFAM" id="SSF56801">
    <property type="entry name" value="Acetyl-CoA synthetase-like"/>
    <property type="match status" value="1"/>
</dbReference>
<keyword evidence="6" id="KW-1185">Reference proteome</keyword>
<dbReference type="EMBL" id="PKKO01000001">
    <property type="protein sequence ID" value="PKY73052.1"/>
    <property type="molecule type" value="Genomic_DNA"/>
</dbReference>
<sequence length="511" mass="56436">MFRTGDGTTVRSLVQYQAQAHPEQVFLIYEDCDLDVRRVYTYAQFHRLSNQAANLFWSRGVRPGDRVAVQLTNSPECLEALVGLAKIGAIYVPLNSSYTTSECAYIMSFCQVRLLLTQPSLYQMPGMDGLAEDVLIVDGTPSGYNALRDGEPTELVCEHAPTSSDVVEIMFTSGTTSTPKGVMLTNANMVFSGLYVNWQLAMNSEDRYMTSMCASHVNFQLSALLPVLTAGATLIMASRYSATRFWRQTLRNDATLVQSMAMMVRTMMRQPHFEGEREHRVRQVHYFLPLSKPEKAAFEERFGVSLLNNYGSTESLVGVITDYPYGPRNWPSIGRVGPGYAARIVDAEGRELPAGECGEILIRGEAGYSLMAGYWNDPQATAKAIDADGWYHTGDYGVVDNDGWFYFADRHIDLIKRGGENISTTEVENILEEIPGVAEAAVVGVPDPVRDQAVKAVLVLEPGSNITEADVAAYAETNLASFKVPSVIEFRKALPRGAYGKLLKHLLVPNN</sequence>
<dbReference type="STRING" id="33007.HMPREF3198_00653"/>
<dbReference type="PANTHER" id="PTHR43201">
    <property type="entry name" value="ACYL-COA SYNTHETASE"/>
    <property type="match status" value="1"/>
</dbReference>
<proteinExistence type="inferred from homology"/>
<accession>A0A2I1IPJ4</accession>
<dbReference type="InterPro" id="IPR020845">
    <property type="entry name" value="AMP-binding_CS"/>
</dbReference>
<evidence type="ECO:0000313" key="6">
    <source>
        <dbReference type="Proteomes" id="UP000235122"/>
    </source>
</evidence>
<dbReference type="Gene3D" id="3.30.300.30">
    <property type="match status" value="1"/>
</dbReference>
<name>A0A2I1IPJ4_9ACTO</name>
<evidence type="ECO:0000259" key="3">
    <source>
        <dbReference type="Pfam" id="PF00501"/>
    </source>
</evidence>
<dbReference type="PROSITE" id="PS00455">
    <property type="entry name" value="AMP_BINDING"/>
    <property type="match status" value="1"/>
</dbReference>
<dbReference type="GeneID" id="35866021"/>
<keyword evidence="2 5" id="KW-0436">Ligase</keyword>
<organism evidence="5 6">
    <name type="scientific">Winkia neuii</name>
    <dbReference type="NCBI Taxonomy" id="33007"/>
    <lineage>
        <taxon>Bacteria</taxon>
        <taxon>Bacillati</taxon>
        <taxon>Actinomycetota</taxon>
        <taxon>Actinomycetes</taxon>
        <taxon>Actinomycetales</taxon>
        <taxon>Actinomycetaceae</taxon>
        <taxon>Winkia</taxon>
    </lineage>
</organism>
<feature type="domain" description="AMP-binding enzyme C-terminal" evidence="4">
    <location>
        <begin position="426"/>
        <end position="501"/>
    </location>
</feature>
<dbReference type="GO" id="GO:0031956">
    <property type="term" value="F:medium-chain fatty acid-CoA ligase activity"/>
    <property type="evidence" value="ECO:0007669"/>
    <property type="project" value="TreeGrafter"/>
</dbReference>
<dbReference type="InterPro" id="IPR000873">
    <property type="entry name" value="AMP-dep_synth/lig_dom"/>
</dbReference>
<reference evidence="5 6" key="1">
    <citation type="submission" date="2017-12" db="EMBL/GenBank/DDBJ databases">
        <title>Phylogenetic diversity of female urinary microbiome.</title>
        <authorList>
            <person name="Thomas-White K."/>
            <person name="Wolfe A.J."/>
        </authorList>
    </citation>
    <scope>NUCLEOTIDE SEQUENCE [LARGE SCALE GENOMIC DNA]</scope>
    <source>
        <strain evidence="5 6">UMB0402</strain>
    </source>
</reference>
<evidence type="ECO:0000256" key="2">
    <source>
        <dbReference type="ARBA" id="ARBA00022598"/>
    </source>
</evidence>
<dbReference type="Pfam" id="PF13193">
    <property type="entry name" value="AMP-binding_C"/>
    <property type="match status" value="1"/>
</dbReference>
<evidence type="ECO:0000256" key="1">
    <source>
        <dbReference type="ARBA" id="ARBA00006432"/>
    </source>
</evidence>
<dbReference type="GO" id="GO:0006631">
    <property type="term" value="P:fatty acid metabolic process"/>
    <property type="evidence" value="ECO:0007669"/>
    <property type="project" value="TreeGrafter"/>
</dbReference>
<dbReference type="Pfam" id="PF00501">
    <property type="entry name" value="AMP-binding"/>
    <property type="match status" value="1"/>
</dbReference>
<dbReference type="InterPro" id="IPR042099">
    <property type="entry name" value="ANL_N_sf"/>
</dbReference>
<feature type="domain" description="AMP-dependent synthetase/ligase" evidence="3">
    <location>
        <begin position="15"/>
        <end position="375"/>
    </location>
</feature>
<comment type="similarity">
    <text evidence="1">Belongs to the ATP-dependent AMP-binding enzyme family.</text>
</comment>